<accession>A0A7C9CH47</accession>
<sequence length="126" mass="14536">MRLSFSLRFLSLQLLKLLDQFGVHILLWLPSRLVDISPFNQEFRLAIIPHTPAQYALGLSIFKSGFEITDQILSNKPSFYPLILAPVSPLDQIFQVLPLPSPLQYRLNFCILINCSFQDLNHILKR</sequence>
<evidence type="ECO:0000256" key="1">
    <source>
        <dbReference type="SAM" id="SignalP"/>
    </source>
</evidence>
<protein>
    <submittedName>
        <fullName evidence="2">Uncharacterized protein</fullName>
    </submittedName>
</protein>
<proteinExistence type="predicted"/>
<dbReference type="EMBL" id="GISG01018011">
    <property type="protein sequence ID" value="MBA4617840.1"/>
    <property type="molecule type" value="Transcribed_RNA"/>
</dbReference>
<dbReference type="AlphaFoldDB" id="A0A7C9CH47"/>
<feature type="signal peptide" evidence="1">
    <location>
        <begin position="1"/>
        <end position="20"/>
    </location>
</feature>
<keyword evidence="1" id="KW-0732">Signal</keyword>
<feature type="chain" id="PRO_5027609655" evidence="1">
    <location>
        <begin position="21"/>
        <end position="126"/>
    </location>
</feature>
<reference evidence="2" key="1">
    <citation type="journal article" date="2013" name="J. Plant Res.">
        <title>Effect of fungi and light on seed germination of three Opuntia species from semiarid lands of central Mexico.</title>
        <authorList>
            <person name="Delgado-Sanchez P."/>
            <person name="Jimenez-Bremont J.F."/>
            <person name="Guerrero-Gonzalez Mde L."/>
            <person name="Flores J."/>
        </authorList>
    </citation>
    <scope>NUCLEOTIDE SEQUENCE</scope>
    <source>
        <tissue evidence="2">Cladode</tissue>
    </source>
</reference>
<organism evidence="2">
    <name type="scientific">Opuntia streptacantha</name>
    <name type="common">Prickly pear cactus</name>
    <name type="synonym">Opuntia cardona</name>
    <dbReference type="NCBI Taxonomy" id="393608"/>
    <lineage>
        <taxon>Eukaryota</taxon>
        <taxon>Viridiplantae</taxon>
        <taxon>Streptophyta</taxon>
        <taxon>Embryophyta</taxon>
        <taxon>Tracheophyta</taxon>
        <taxon>Spermatophyta</taxon>
        <taxon>Magnoliopsida</taxon>
        <taxon>eudicotyledons</taxon>
        <taxon>Gunneridae</taxon>
        <taxon>Pentapetalae</taxon>
        <taxon>Caryophyllales</taxon>
        <taxon>Cactineae</taxon>
        <taxon>Cactaceae</taxon>
        <taxon>Opuntioideae</taxon>
        <taxon>Opuntia</taxon>
    </lineage>
</organism>
<name>A0A7C9CH47_OPUST</name>
<evidence type="ECO:0000313" key="2">
    <source>
        <dbReference type="EMBL" id="MBA4617840.1"/>
    </source>
</evidence>
<reference evidence="2" key="2">
    <citation type="submission" date="2020-07" db="EMBL/GenBank/DDBJ databases">
        <authorList>
            <person name="Vera ALvarez R."/>
            <person name="Arias-Moreno D.M."/>
            <person name="Jimenez-Jacinto V."/>
            <person name="Jimenez-Bremont J.F."/>
            <person name="Swaminathan K."/>
            <person name="Moose S.P."/>
            <person name="Guerrero-Gonzalez M.L."/>
            <person name="Marino-Ramirez L."/>
            <person name="Landsman D."/>
            <person name="Rodriguez-Kessler M."/>
            <person name="Delgado-Sanchez P."/>
        </authorList>
    </citation>
    <scope>NUCLEOTIDE SEQUENCE</scope>
    <source>
        <tissue evidence="2">Cladode</tissue>
    </source>
</reference>